<feature type="transmembrane region" description="Helical" evidence="1">
    <location>
        <begin position="7"/>
        <end position="25"/>
    </location>
</feature>
<dbReference type="InterPro" id="IPR007820">
    <property type="entry name" value="AbrB_fam"/>
</dbReference>
<dbReference type="Proteomes" id="UP000245539">
    <property type="component" value="Unassembled WGS sequence"/>
</dbReference>
<evidence type="ECO:0000313" key="2">
    <source>
        <dbReference type="EMBL" id="PWQ95591.1"/>
    </source>
</evidence>
<protein>
    <submittedName>
        <fullName evidence="2">Ammonia monooxygenase</fullName>
    </submittedName>
</protein>
<feature type="transmembrane region" description="Helical" evidence="1">
    <location>
        <begin position="58"/>
        <end position="77"/>
    </location>
</feature>
<accession>A0A317CBV3</accession>
<gene>
    <name evidence="2" type="ORF">DKW60_14325</name>
</gene>
<dbReference type="PIRSF" id="PIRSF038991">
    <property type="entry name" value="Protein_AbrB"/>
    <property type="match status" value="1"/>
</dbReference>
<evidence type="ECO:0000256" key="1">
    <source>
        <dbReference type="SAM" id="Phobius"/>
    </source>
</evidence>
<feature type="transmembrane region" description="Helical" evidence="1">
    <location>
        <begin position="273"/>
        <end position="295"/>
    </location>
</feature>
<dbReference type="EMBL" id="QGKM01000043">
    <property type="protein sequence ID" value="PWQ95591.1"/>
    <property type="molecule type" value="Genomic_DNA"/>
</dbReference>
<sequence length="354" mass="38523">MLKDLKQLALTLMVCLVVGSLFQLLHLPAPYLLGSLFGTWIAGKFIPVSLGELGVPRWFHTIVVLGLSTLIGATFNPEMIPKLSLWAGTVFAMLVTTVIATLAGYQYLHRVRGYERNLAFLCSLPGGQAEVIALSRDLVDKDYVVAFCHLVRVVIVVGMIPLLLALTQGRDGVAASYEVTAQLPGILELPPLTLFEFLGIGIGGYFIAKWLRIPIPHLLGPLILSALVHLTGWVEVPRINEFILLAQITIGGGVGAKLSKIDSKELLSYFWDAITNAVIVVSIYCAVALTIGWLGDLGLMKMVLGFIPGGIYEVTVLALIFGFDVAFVAFHHTVRVLLIFLTLPLFASRMKSSR</sequence>
<dbReference type="GO" id="GO:0004497">
    <property type="term" value="F:monooxygenase activity"/>
    <property type="evidence" value="ECO:0007669"/>
    <property type="project" value="UniProtKB-KW"/>
</dbReference>
<reference evidence="2 3" key="1">
    <citation type="submission" date="2018-05" db="EMBL/GenBank/DDBJ databases">
        <title>Leucothrix arctica sp. nov., isolated from Arctic seawater.</title>
        <authorList>
            <person name="Choi A."/>
            <person name="Baek K."/>
        </authorList>
    </citation>
    <scope>NUCLEOTIDE SEQUENCE [LARGE SCALE GENOMIC DNA]</scope>
    <source>
        <strain evidence="2 3">JCM 18388</strain>
    </source>
</reference>
<keyword evidence="3" id="KW-1185">Reference proteome</keyword>
<dbReference type="RefSeq" id="WP_109838347.1">
    <property type="nucleotide sequence ID" value="NZ_QGKM01000043.1"/>
</dbReference>
<dbReference type="InterPro" id="IPR017516">
    <property type="entry name" value="AbrB_dup"/>
</dbReference>
<dbReference type="GO" id="GO:0010468">
    <property type="term" value="P:regulation of gene expression"/>
    <property type="evidence" value="ECO:0007669"/>
    <property type="project" value="InterPro"/>
</dbReference>
<organism evidence="2 3">
    <name type="scientific">Leucothrix pacifica</name>
    <dbReference type="NCBI Taxonomy" id="1247513"/>
    <lineage>
        <taxon>Bacteria</taxon>
        <taxon>Pseudomonadati</taxon>
        <taxon>Pseudomonadota</taxon>
        <taxon>Gammaproteobacteria</taxon>
        <taxon>Thiotrichales</taxon>
        <taxon>Thiotrichaceae</taxon>
        <taxon>Leucothrix</taxon>
    </lineage>
</organism>
<dbReference type="PANTHER" id="PTHR38457">
    <property type="entry name" value="REGULATOR ABRB-RELATED"/>
    <property type="match status" value="1"/>
</dbReference>
<dbReference type="NCBIfam" id="TIGR03082">
    <property type="entry name" value="Gneg_AbrB_dup"/>
    <property type="match status" value="2"/>
</dbReference>
<name>A0A317CBV3_9GAMM</name>
<comment type="caution">
    <text evidence="2">The sequence shown here is derived from an EMBL/GenBank/DDBJ whole genome shotgun (WGS) entry which is preliminary data.</text>
</comment>
<keyword evidence="2" id="KW-0560">Oxidoreductase</keyword>
<feature type="transmembrane region" description="Helical" evidence="1">
    <location>
        <begin position="83"/>
        <end position="108"/>
    </location>
</feature>
<keyword evidence="2" id="KW-0503">Monooxygenase</keyword>
<feature type="transmembrane region" description="Helical" evidence="1">
    <location>
        <begin position="302"/>
        <end position="323"/>
    </location>
</feature>
<evidence type="ECO:0000313" key="3">
    <source>
        <dbReference type="Proteomes" id="UP000245539"/>
    </source>
</evidence>
<proteinExistence type="predicted"/>
<feature type="transmembrane region" description="Helical" evidence="1">
    <location>
        <begin position="215"/>
        <end position="234"/>
    </location>
</feature>
<feature type="transmembrane region" description="Helical" evidence="1">
    <location>
        <begin position="329"/>
        <end position="347"/>
    </location>
</feature>
<feature type="transmembrane region" description="Helical" evidence="1">
    <location>
        <begin position="143"/>
        <end position="166"/>
    </location>
</feature>
<dbReference type="OrthoDB" id="7157734at2"/>
<feature type="transmembrane region" description="Helical" evidence="1">
    <location>
        <begin position="31"/>
        <end position="51"/>
    </location>
</feature>
<dbReference type="Pfam" id="PF05145">
    <property type="entry name" value="AbrB"/>
    <property type="match status" value="1"/>
</dbReference>
<dbReference type="GO" id="GO:0016020">
    <property type="term" value="C:membrane"/>
    <property type="evidence" value="ECO:0007669"/>
    <property type="project" value="InterPro"/>
</dbReference>
<keyword evidence="1" id="KW-0472">Membrane</keyword>
<dbReference type="AlphaFoldDB" id="A0A317CBV3"/>
<feature type="transmembrane region" description="Helical" evidence="1">
    <location>
        <begin position="186"/>
        <end position="208"/>
    </location>
</feature>
<keyword evidence="1" id="KW-1133">Transmembrane helix</keyword>
<dbReference type="PANTHER" id="PTHR38457:SF1">
    <property type="entry name" value="REGULATOR ABRB-RELATED"/>
    <property type="match status" value="1"/>
</dbReference>
<keyword evidence="1" id="KW-0812">Transmembrane</keyword>